<dbReference type="InterPro" id="IPR033121">
    <property type="entry name" value="PEPTIDASE_A1"/>
</dbReference>
<dbReference type="GO" id="GO:0004190">
    <property type="term" value="F:aspartic-type endopeptidase activity"/>
    <property type="evidence" value="ECO:0007669"/>
    <property type="project" value="UniProtKB-KW"/>
</dbReference>
<dbReference type="Pfam" id="PF14543">
    <property type="entry name" value="TAXi_N"/>
    <property type="match status" value="1"/>
</dbReference>
<reference evidence="10 11" key="1">
    <citation type="journal article" date="2017" name="Nature">
        <title>The Apostasia genome and the evolution of orchids.</title>
        <authorList>
            <person name="Zhang G.Q."/>
            <person name="Liu K.W."/>
            <person name="Li Z."/>
            <person name="Lohaus R."/>
            <person name="Hsiao Y.Y."/>
            <person name="Niu S.C."/>
            <person name="Wang J.Y."/>
            <person name="Lin Y.C."/>
            <person name="Xu Q."/>
            <person name="Chen L.J."/>
            <person name="Yoshida K."/>
            <person name="Fujiwara S."/>
            <person name="Wang Z.W."/>
            <person name="Zhang Y.Q."/>
            <person name="Mitsuda N."/>
            <person name="Wang M."/>
            <person name="Liu G.H."/>
            <person name="Pecoraro L."/>
            <person name="Huang H.X."/>
            <person name="Xiao X.J."/>
            <person name="Lin M."/>
            <person name="Wu X.Y."/>
            <person name="Wu W.L."/>
            <person name="Chen Y.Y."/>
            <person name="Chang S.B."/>
            <person name="Sakamoto S."/>
            <person name="Ohme-Takagi M."/>
            <person name="Yagi M."/>
            <person name="Zeng S.J."/>
            <person name="Shen C.Y."/>
            <person name="Yeh C.M."/>
            <person name="Luo Y.B."/>
            <person name="Tsai W.C."/>
            <person name="Van de Peer Y."/>
            <person name="Liu Z.J."/>
        </authorList>
    </citation>
    <scope>NUCLEOTIDE SEQUENCE [LARGE SCALE GENOMIC DNA]</scope>
    <source>
        <strain evidence="11">cv. Shenzhen</strain>
        <tissue evidence="10">Stem</tissue>
    </source>
</reference>
<sequence>MGRRKSRKPESISLAALGLLVAAVLFAGIPSSSADITAGGATSQPKKQRSWPWNEQSPPAKPSSVVFPVYGAVYPLGFYYVAINIGDPPRPYFLDVDTGSDVTWIQCDAPCVRCYQGPHPPYRPAKNRLVPCDDPLCSLVQESTNHKGGCESPSQCDYEVEYADHGSSLGVLVHDAFALRLANSSLARPSLAFGCGYDQQGVPSTNGRVPTDGVLGLGSGKVSVLSQLREIGLCRNVVGHCLGRRGAGYLFFGDEVVPTHGVTWVPMSTDPVNKYYSPGMASIFAGKQQLSAKQLVVFDSGSSYTYFTNQLYQPLLSAVSLFLYLYLIIVLINEIDHRSWMNRYMMMYPRGG</sequence>
<protein>
    <submittedName>
        <fullName evidence="10">Aspartic proteinase Asp1</fullName>
    </submittedName>
</protein>
<dbReference type="InterPro" id="IPR021109">
    <property type="entry name" value="Peptidase_aspartic_dom_sf"/>
</dbReference>
<dbReference type="InterPro" id="IPR001969">
    <property type="entry name" value="Aspartic_peptidase_AS"/>
</dbReference>
<keyword evidence="7" id="KW-0472">Membrane</keyword>
<dbReference type="EMBL" id="KZ451982">
    <property type="protein sequence ID" value="PKA54519.1"/>
    <property type="molecule type" value="Genomic_DNA"/>
</dbReference>
<keyword evidence="7" id="KW-0812">Transmembrane</keyword>
<evidence type="ECO:0000256" key="1">
    <source>
        <dbReference type="ARBA" id="ARBA00007447"/>
    </source>
</evidence>
<feature type="compositionally biased region" description="Polar residues" evidence="6">
    <location>
        <begin position="36"/>
        <end position="57"/>
    </location>
</feature>
<name>A0A2I0AG17_9ASPA</name>
<feature type="chain" id="PRO_5014197329" evidence="8">
    <location>
        <begin position="35"/>
        <end position="352"/>
    </location>
</feature>
<evidence type="ECO:0000313" key="11">
    <source>
        <dbReference type="Proteomes" id="UP000236161"/>
    </source>
</evidence>
<evidence type="ECO:0000259" key="9">
    <source>
        <dbReference type="PROSITE" id="PS51767"/>
    </source>
</evidence>
<feature type="active site" evidence="5">
    <location>
        <position position="299"/>
    </location>
</feature>
<evidence type="ECO:0000256" key="2">
    <source>
        <dbReference type="ARBA" id="ARBA00022670"/>
    </source>
</evidence>
<keyword evidence="7" id="KW-1133">Transmembrane helix</keyword>
<dbReference type="GO" id="GO:0006508">
    <property type="term" value="P:proteolysis"/>
    <property type="evidence" value="ECO:0007669"/>
    <property type="project" value="UniProtKB-KW"/>
</dbReference>
<feature type="domain" description="Peptidase A1" evidence="9">
    <location>
        <begin position="79"/>
        <end position="352"/>
    </location>
</feature>
<keyword evidence="8" id="KW-0732">Signal</keyword>
<dbReference type="PANTHER" id="PTHR13683:SF800">
    <property type="entry name" value="EUKARYOTIC ASPARTYL PROTEASE FAMILY PROTEIN"/>
    <property type="match status" value="1"/>
</dbReference>
<evidence type="ECO:0000313" key="10">
    <source>
        <dbReference type="EMBL" id="PKA54519.1"/>
    </source>
</evidence>
<evidence type="ECO:0000256" key="8">
    <source>
        <dbReference type="SAM" id="SignalP"/>
    </source>
</evidence>
<dbReference type="PROSITE" id="PS51767">
    <property type="entry name" value="PEPTIDASE_A1"/>
    <property type="match status" value="1"/>
</dbReference>
<dbReference type="Proteomes" id="UP000236161">
    <property type="component" value="Unassembled WGS sequence"/>
</dbReference>
<evidence type="ECO:0000256" key="7">
    <source>
        <dbReference type="SAM" id="Phobius"/>
    </source>
</evidence>
<dbReference type="Gene3D" id="2.40.70.10">
    <property type="entry name" value="Acid Proteases"/>
    <property type="match status" value="2"/>
</dbReference>
<dbReference type="AlphaFoldDB" id="A0A2I0AG17"/>
<evidence type="ECO:0000256" key="5">
    <source>
        <dbReference type="PIRSR" id="PIRSR601461-1"/>
    </source>
</evidence>
<keyword evidence="3" id="KW-0064">Aspartyl protease</keyword>
<dbReference type="STRING" id="1088818.A0A2I0AG17"/>
<dbReference type="InterPro" id="IPR032861">
    <property type="entry name" value="TAXi_N"/>
</dbReference>
<proteinExistence type="inferred from homology"/>
<dbReference type="OrthoDB" id="2747330at2759"/>
<feature type="region of interest" description="Disordered" evidence="6">
    <location>
        <begin position="36"/>
        <end position="61"/>
    </location>
</feature>
<feature type="transmembrane region" description="Helical" evidence="7">
    <location>
        <begin position="311"/>
        <end position="333"/>
    </location>
</feature>
<comment type="similarity">
    <text evidence="1">Belongs to the peptidase A1 family.</text>
</comment>
<dbReference type="PANTHER" id="PTHR13683">
    <property type="entry name" value="ASPARTYL PROTEASES"/>
    <property type="match status" value="1"/>
</dbReference>
<evidence type="ECO:0000256" key="4">
    <source>
        <dbReference type="ARBA" id="ARBA00022801"/>
    </source>
</evidence>
<keyword evidence="4" id="KW-0378">Hydrolase</keyword>
<dbReference type="SUPFAM" id="SSF50630">
    <property type="entry name" value="Acid proteases"/>
    <property type="match status" value="1"/>
</dbReference>
<accession>A0A2I0AG17</accession>
<dbReference type="InterPro" id="IPR001461">
    <property type="entry name" value="Aspartic_peptidase_A1"/>
</dbReference>
<keyword evidence="11" id="KW-1185">Reference proteome</keyword>
<feature type="active site" evidence="5">
    <location>
        <position position="97"/>
    </location>
</feature>
<gene>
    <name evidence="10" type="primary">ASP1</name>
    <name evidence="10" type="ORF">AXF42_Ash000354</name>
</gene>
<keyword evidence="2" id="KW-0645">Protease</keyword>
<dbReference type="FunFam" id="2.40.70.10:FF:000015">
    <property type="entry name" value="Aspartyl protease family protein"/>
    <property type="match status" value="1"/>
</dbReference>
<evidence type="ECO:0000256" key="3">
    <source>
        <dbReference type="ARBA" id="ARBA00022750"/>
    </source>
</evidence>
<evidence type="ECO:0000256" key="6">
    <source>
        <dbReference type="SAM" id="MobiDB-lite"/>
    </source>
</evidence>
<organism evidence="10 11">
    <name type="scientific">Apostasia shenzhenica</name>
    <dbReference type="NCBI Taxonomy" id="1088818"/>
    <lineage>
        <taxon>Eukaryota</taxon>
        <taxon>Viridiplantae</taxon>
        <taxon>Streptophyta</taxon>
        <taxon>Embryophyta</taxon>
        <taxon>Tracheophyta</taxon>
        <taxon>Spermatophyta</taxon>
        <taxon>Magnoliopsida</taxon>
        <taxon>Liliopsida</taxon>
        <taxon>Asparagales</taxon>
        <taxon>Orchidaceae</taxon>
        <taxon>Apostasioideae</taxon>
        <taxon>Apostasia</taxon>
    </lineage>
</organism>
<dbReference type="PROSITE" id="PS00141">
    <property type="entry name" value="ASP_PROTEASE"/>
    <property type="match status" value="1"/>
</dbReference>
<feature type="signal peptide" evidence="8">
    <location>
        <begin position="1"/>
        <end position="34"/>
    </location>
</feature>